<dbReference type="PANTHER" id="PTHR48106:SF13">
    <property type="entry name" value="QUINONE OXIDOREDUCTASE-RELATED"/>
    <property type="match status" value="1"/>
</dbReference>
<dbReference type="PATRIC" id="fig|251720.4.peg.2024"/>
<evidence type="ECO:0000313" key="4">
    <source>
        <dbReference type="Proteomes" id="UP000050266"/>
    </source>
</evidence>
<dbReference type="Pfam" id="PF08240">
    <property type="entry name" value="ADH_N"/>
    <property type="match status" value="1"/>
</dbReference>
<reference evidence="3 4" key="1">
    <citation type="submission" date="2015-09" db="EMBL/GenBank/DDBJ databases">
        <title>Genome announcement of multiple Pseudomonas syringae strains.</title>
        <authorList>
            <person name="Thakur S."/>
            <person name="Wang P.W."/>
            <person name="Gong Y."/>
            <person name="Weir B.S."/>
            <person name="Guttman D.S."/>
        </authorList>
    </citation>
    <scope>NUCLEOTIDE SEQUENCE [LARGE SCALE GENOMIC DNA]</scope>
    <source>
        <strain evidence="3 4">ICMP3962</strain>
    </source>
</reference>
<keyword evidence="2" id="KW-0560">Oxidoreductase</keyword>
<dbReference type="OrthoDB" id="9785812at2"/>
<dbReference type="SMART" id="SM00829">
    <property type="entry name" value="PKS_ER"/>
    <property type="match status" value="1"/>
</dbReference>
<dbReference type="CDD" id="cd05286">
    <property type="entry name" value="QOR2"/>
    <property type="match status" value="1"/>
</dbReference>
<dbReference type="GO" id="GO:0005829">
    <property type="term" value="C:cytosol"/>
    <property type="evidence" value="ECO:0007669"/>
    <property type="project" value="TreeGrafter"/>
</dbReference>
<dbReference type="GO" id="GO:0035925">
    <property type="term" value="F:mRNA 3'-UTR AU-rich region binding"/>
    <property type="evidence" value="ECO:0007669"/>
    <property type="project" value="TreeGrafter"/>
</dbReference>
<evidence type="ECO:0000256" key="1">
    <source>
        <dbReference type="ARBA" id="ARBA00022857"/>
    </source>
</evidence>
<protein>
    <submittedName>
        <fullName evidence="3">Zinc-binding dehydrogenase family protein</fullName>
    </submittedName>
</protein>
<dbReference type="InterPro" id="IPR020843">
    <property type="entry name" value="ER"/>
</dbReference>
<dbReference type="RefSeq" id="WP_057431290.1">
    <property type="nucleotide sequence ID" value="NZ_LIHQ01000020.1"/>
</dbReference>
<dbReference type="PANTHER" id="PTHR48106">
    <property type="entry name" value="QUINONE OXIDOREDUCTASE PIG3-RELATED"/>
    <property type="match status" value="1"/>
</dbReference>
<dbReference type="EMBL" id="LJRQ01000084">
    <property type="protein sequence ID" value="KPZ16106.1"/>
    <property type="molecule type" value="Genomic_DNA"/>
</dbReference>
<sequence>MSLAMAMMQAGGPDVLQRIDIKVGRPGPLEVLVAQSVIGVNFVDTYFRSGLYPVATLPAILGFEGAGVVIDTGKEVTRLRPGDRVGYTGGAPGAYTESRLLPERRLVKLPDEVSFEAAGSSMLRGLTAHMLLHKVHATKRGDWILVHAAAGGLGQIVTRWAKRLGANVIGTVGSVAKVALAREAGADFVLLHPDGDWVEEAVRLSDGKGVHLAIDGIGGSMVNQSLSVVRPFGVVASLGQPAGPIPPVRVEDLGFTRSISLIRPSSLLYANDPQLYKSGTDELIEILMDGMVTPIGARYPLIDAARAHADLESGKTTGSVILVV</sequence>
<dbReference type="SUPFAM" id="SSF51735">
    <property type="entry name" value="NAD(P)-binding Rossmann-fold domains"/>
    <property type="match status" value="1"/>
</dbReference>
<dbReference type="InterPro" id="IPR013149">
    <property type="entry name" value="ADH-like_C"/>
</dbReference>
<dbReference type="Pfam" id="PF00107">
    <property type="entry name" value="ADH_zinc_N"/>
    <property type="match status" value="1"/>
</dbReference>
<evidence type="ECO:0000313" key="3">
    <source>
        <dbReference type="EMBL" id="KPZ16106.1"/>
    </source>
</evidence>
<dbReference type="InterPro" id="IPR047618">
    <property type="entry name" value="QOR-like"/>
</dbReference>
<dbReference type="AlphaFoldDB" id="A0A0Q0CS83"/>
<comment type="caution">
    <text evidence="3">The sequence shown here is derived from an EMBL/GenBank/DDBJ whole genome shotgun (WGS) entry which is preliminary data.</text>
</comment>
<dbReference type="InterPro" id="IPR013154">
    <property type="entry name" value="ADH-like_N"/>
</dbReference>
<dbReference type="Gene3D" id="3.90.180.10">
    <property type="entry name" value="Medium-chain alcohol dehydrogenases, catalytic domain"/>
    <property type="match status" value="1"/>
</dbReference>
<gene>
    <name evidence="3" type="ORF">ALO41_01508</name>
</gene>
<keyword evidence="1" id="KW-0521">NADP</keyword>
<dbReference type="Proteomes" id="UP000050266">
    <property type="component" value="Unassembled WGS sequence"/>
</dbReference>
<dbReference type="Gene3D" id="3.40.50.720">
    <property type="entry name" value="NAD(P)-binding Rossmann-like Domain"/>
    <property type="match status" value="1"/>
</dbReference>
<dbReference type="SUPFAM" id="SSF50129">
    <property type="entry name" value="GroES-like"/>
    <property type="match status" value="1"/>
</dbReference>
<dbReference type="GO" id="GO:0003960">
    <property type="term" value="F:quinone reductase (NADPH) activity"/>
    <property type="evidence" value="ECO:0007669"/>
    <property type="project" value="InterPro"/>
</dbReference>
<name>A0A0Q0CS83_PSEA0</name>
<proteinExistence type="predicted"/>
<dbReference type="GO" id="GO:0070402">
    <property type="term" value="F:NADPH binding"/>
    <property type="evidence" value="ECO:0007669"/>
    <property type="project" value="TreeGrafter"/>
</dbReference>
<accession>A0A0Q0CS83</accession>
<dbReference type="InterPro" id="IPR011032">
    <property type="entry name" value="GroES-like_sf"/>
</dbReference>
<evidence type="ECO:0000256" key="2">
    <source>
        <dbReference type="ARBA" id="ARBA00023002"/>
    </source>
</evidence>
<organism evidence="3 4">
    <name type="scientific">Pseudomonas amygdali pv. ulmi</name>
    <dbReference type="NCBI Taxonomy" id="251720"/>
    <lineage>
        <taxon>Bacteria</taxon>
        <taxon>Pseudomonadati</taxon>
        <taxon>Pseudomonadota</taxon>
        <taxon>Gammaproteobacteria</taxon>
        <taxon>Pseudomonadales</taxon>
        <taxon>Pseudomonadaceae</taxon>
        <taxon>Pseudomonas</taxon>
        <taxon>Pseudomonas amygdali</taxon>
    </lineage>
</organism>
<dbReference type="InterPro" id="IPR036291">
    <property type="entry name" value="NAD(P)-bd_dom_sf"/>
</dbReference>